<evidence type="ECO:0000256" key="7">
    <source>
        <dbReference type="SAM" id="Phobius"/>
    </source>
</evidence>
<reference evidence="8" key="4">
    <citation type="submission" date="2024-03" db="EMBL/GenBank/DDBJ databases">
        <title>Improved genome assembly of Candida auris strain B8441 and annotation of B11205.</title>
        <authorList>
            <person name="Cauldron N.C."/>
            <person name="Shea T."/>
            <person name="Cuomo C.A."/>
        </authorList>
    </citation>
    <scope>NUCLEOTIDE SEQUENCE</scope>
    <source>
        <strain evidence="8">B8441</strain>
    </source>
</reference>
<dbReference type="VEuPathDB" id="FungiDB:CJJ07_004920"/>
<dbReference type="EMBL" id="PEKT03000007">
    <property type="protein sequence ID" value="KAK8438508.1"/>
    <property type="molecule type" value="Genomic_DNA"/>
</dbReference>
<dbReference type="GO" id="GO:0022857">
    <property type="term" value="F:transmembrane transporter activity"/>
    <property type="evidence" value="ECO:0007669"/>
    <property type="project" value="InterPro"/>
</dbReference>
<dbReference type="InterPro" id="IPR036259">
    <property type="entry name" value="MFS_trans_sf"/>
</dbReference>
<reference evidence="9" key="2">
    <citation type="submission" date="2017-11" db="EMBL/GenBank/DDBJ databases">
        <title>Candida auris genome assembly and annotation.</title>
        <authorList>
            <person name="Munoz J.F."/>
            <person name="Gade L.G."/>
            <person name="Chow N.A."/>
            <person name="Litvintseva A.P."/>
            <person name="Loparev V.N."/>
            <person name="Cuomo C.A."/>
        </authorList>
    </citation>
    <scope>NUCLEOTIDE SEQUENCE</scope>
    <source>
        <strain evidence="9">B8441</strain>
    </source>
</reference>
<evidence type="ECO:0000256" key="6">
    <source>
        <dbReference type="SAM" id="MobiDB-lite"/>
    </source>
</evidence>
<keyword evidence="2" id="KW-0813">Transport</keyword>
<keyword evidence="10" id="KW-1185">Reference proteome</keyword>
<keyword evidence="4 7" id="KW-1133">Transmembrane helix</keyword>
<feature type="transmembrane region" description="Helical" evidence="7">
    <location>
        <begin position="395"/>
        <end position="417"/>
    </location>
</feature>
<dbReference type="VEuPathDB" id="FungiDB:CJJ09_005677"/>
<dbReference type="FunFam" id="1.20.1250.20:FF:000106">
    <property type="entry name" value="MFS transporter, putative"/>
    <property type="match status" value="1"/>
</dbReference>
<dbReference type="PANTHER" id="PTHR43791">
    <property type="entry name" value="PERMEASE-RELATED"/>
    <property type="match status" value="1"/>
</dbReference>
<keyword evidence="5 7" id="KW-0472">Membrane</keyword>
<dbReference type="AlphaFoldDB" id="A0A2H0ZWZ3"/>
<feature type="transmembrane region" description="Helical" evidence="7">
    <location>
        <begin position="212"/>
        <end position="235"/>
    </location>
</feature>
<evidence type="ECO:0000313" key="10">
    <source>
        <dbReference type="Proteomes" id="UP000230249"/>
    </source>
</evidence>
<comment type="subcellular location">
    <subcellularLocation>
        <location evidence="1">Membrane</location>
        <topology evidence="1">Multi-pass membrane protein</topology>
    </subcellularLocation>
</comment>
<feature type="transmembrane region" description="Helical" evidence="7">
    <location>
        <begin position="451"/>
        <end position="475"/>
    </location>
</feature>
<feature type="transmembrane region" description="Helical" evidence="7">
    <location>
        <begin position="363"/>
        <end position="383"/>
    </location>
</feature>
<organism evidence="9">
    <name type="scientific">Candidozyma auris</name>
    <name type="common">Yeast</name>
    <name type="synonym">Candida auris</name>
    <dbReference type="NCBI Taxonomy" id="498019"/>
    <lineage>
        <taxon>Eukaryota</taxon>
        <taxon>Fungi</taxon>
        <taxon>Dikarya</taxon>
        <taxon>Ascomycota</taxon>
        <taxon>Saccharomycotina</taxon>
        <taxon>Pichiomycetes</taxon>
        <taxon>Metschnikowiaceae</taxon>
        <taxon>Candidozyma</taxon>
    </lineage>
</organism>
<keyword evidence="3 7" id="KW-0812">Transmembrane</keyword>
<proteinExistence type="predicted"/>
<evidence type="ECO:0000256" key="2">
    <source>
        <dbReference type="ARBA" id="ARBA00022448"/>
    </source>
</evidence>
<dbReference type="Gene3D" id="1.20.1250.20">
    <property type="entry name" value="MFS general substrate transporter like domains"/>
    <property type="match status" value="2"/>
</dbReference>
<reference evidence="9 10" key="1">
    <citation type="journal article" date="2017" name="Clin. Infect. Dis.">
        <title>Simultaneous emergence of multidrug-resistant Candida auris on 3 continents confirmed by whole-genome sequencing and epidemiological analyses.</title>
        <authorList>
            <person name="Lockhart S.R."/>
            <person name="Etienne K.A."/>
            <person name="Vallabhaneni S."/>
            <person name="Farooqi J."/>
            <person name="Chowdhary A."/>
            <person name="Govender N.P."/>
            <person name="Colombo A.L."/>
            <person name="Calvo B."/>
            <person name="Cuomo C.A."/>
            <person name="Desjardins C.A."/>
            <person name="Berkow E.L."/>
            <person name="Castanheira M."/>
            <person name="Magobo R.E."/>
            <person name="Jabeen K."/>
            <person name="Asghar R.J."/>
            <person name="Meis J.F."/>
            <person name="Jackson B."/>
            <person name="Chiller T."/>
            <person name="Litvintseva A.P."/>
        </authorList>
    </citation>
    <scope>NUCLEOTIDE SEQUENCE [LARGE SCALE GENOMIC DNA]</scope>
    <source>
        <strain evidence="9 10">B8441</strain>
    </source>
</reference>
<feature type="transmembrane region" description="Helical" evidence="7">
    <location>
        <begin position="423"/>
        <end position="444"/>
    </location>
</feature>
<dbReference type="VEuPathDB" id="FungiDB:CJI97_002127"/>
<dbReference type="InterPro" id="IPR011701">
    <property type="entry name" value="MFS"/>
</dbReference>
<protein>
    <recommendedName>
        <fullName evidence="11">D-galactonate transporter</fullName>
    </recommendedName>
</protein>
<dbReference type="Pfam" id="PF07690">
    <property type="entry name" value="MFS_1"/>
    <property type="match status" value="1"/>
</dbReference>
<accession>A0A2H0ZWZ3</accession>
<comment type="caution">
    <text evidence="9">The sequence shown here is derived from an EMBL/GenBank/DDBJ whole genome shotgun (WGS) entry which is preliminary data.</text>
</comment>
<name>A0A2H0ZWZ3_CANAR</name>
<gene>
    <name evidence="9" type="ORF">B9J08_002583</name>
    <name evidence="8" type="ORF">B9J08_05593</name>
</gene>
<feature type="region of interest" description="Disordered" evidence="6">
    <location>
        <begin position="1"/>
        <end position="23"/>
    </location>
</feature>
<feature type="transmembrane region" description="Helical" evidence="7">
    <location>
        <begin position="281"/>
        <end position="302"/>
    </location>
</feature>
<evidence type="ECO:0000256" key="3">
    <source>
        <dbReference type="ARBA" id="ARBA00022692"/>
    </source>
</evidence>
<dbReference type="VEuPathDB" id="FungiDB:B9J08_002583"/>
<dbReference type="GO" id="GO:0016020">
    <property type="term" value="C:membrane"/>
    <property type="evidence" value="ECO:0007669"/>
    <property type="project" value="UniProtKB-SubCell"/>
</dbReference>
<reference evidence="8 10" key="3">
    <citation type="journal article" date="2018" name="Nat. Commun.">
        <title>Genomic insights into multidrug-resistance, mating and virulence in Candida auris and related emerging species.</title>
        <authorList>
            <person name="Munoz J.F."/>
            <person name="Gade L."/>
            <person name="Chow N.A."/>
            <person name="Loparev V.N."/>
            <person name="Juieng P."/>
            <person name="Berkow E.L."/>
            <person name="Farrer R.A."/>
            <person name="Litvintseva A.P."/>
            <person name="Cuomo C.A."/>
        </authorList>
    </citation>
    <scope>GENOME REANNOTATION</scope>
    <source>
        <strain evidence="8 10">B8441</strain>
    </source>
</reference>
<dbReference type="EMBL" id="PEKT02000006">
    <property type="protein sequence ID" value="PIS54803.1"/>
    <property type="molecule type" value="Genomic_DNA"/>
</dbReference>
<dbReference type="STRING" id="498019.A0A2H0ZWZ3"/>
<evidence type="ECO:0000256" key="5">
    <source>
        <dbReference type="ARBA" id="ARBA00023136"/>
    </source>
</evidence>
<dbReference type="VEuPathDB" id="FungiDB:CJI96_0004618"/>
<dbReference type="Proteomes" id="UP000230249">
    <property type="component" value="Unassembled WGS sequence"/>
</dbReference>
<evidence type="ECO:0000256" key="4">
    <source>
        <dbReference type="ARBA" id="ARBA00022989"/>
    </source>
</evidence>
<evidence type="ECO:0000313" key="9">
    <source>
        <dbReference type="EMBL" id="PIS54803.1"/>
    </source>
</evidence>
<dbReference type="PANTHER" id="PTHR43791:SF29">
    <property type="entry name" value="MAJOR FACILITATOR SUPERFAMILY (MFS) PROFILE DOMAIN-CONTAINING PROTEIN"/>
    <property type="match status" value="1"/>
</dbReference>
<dbReference type="OMA" id="AINIACI"/>
<dbReference type="FunFam" id="1.20.1250.20:FF:000247">
    <property type="entry name" value="MFS general substrate transporter"/>
    <property type="match status" value="1"/>
</dbReference>
<feature type="transmembrane region" description="Helical" evidence="7">
    <location>
        <begin position="247"/>
        <end position="269"/>
    </location>
</feature>
<evidence type="ECO:0000256" key="1">
    <source>
        <dbReference type="ARBA" id="ARBA00004141"/>
    </source>
</evidence>
<evidence type="ECO:0000313" key="8">
    <source>
        <dbReference type="EMBL" id="KAK8438508.1"/>
    </source>
</evidence>
<dbReference type="SUPFAM" id="SSF103473">
    <property type="entry name" value="MFS general substrate transporter"/>
    <property type="match status" value="1"/>
</dbReference>
<evidence type="ECO:0008006" key="11">
    <source>
        <dbReference type="Google" id="ProtNLM"/>
    </source>
</evidence>
<dbReference type="VEuPathDB" id="FungiDB:QG37_06266"/>
<feature type="transmembrane region" description="Helical" evidence="7">
    <location>
        <begin position="522"/>
        <end position="542"/>
    </location>
</feature>
<sequence>MSSEPLLNRGRLPTLSDVSYQGTQSSRMGIAAFKGSRVKSGGVSTKDEKKRDVDVDVVSVDTESQTEKIAANPFKDPVVAEYYRDLYERVHYESRSAFDPDFEWEPEEEKKLIRKLDYRVAIAACFMFIGLQIDRGNLEQAVVDDLLPELGMNTNDYNTGNTIFRVAFLLAELPSQMISKKLGPDIFIPIQMVSWSIVAACQAGMTNKIGFFLCRALIGALEGGFIADLVLWLSYFYKSGELPLRLSWFWTSLSLCQIFTSLLAFVILRMRGVAGMSGWRWLFLIEGLITFLIGMSAFYLMVPSAVQTKNWLHPKGRFTPREEKIVVNRVLRDDPSKGDMHNRQGLSLRMIAKALWDYDLWPIYAIGFIAYIPNATIAPYMTLSMKSLGFNRFDTNLLTIPSSVLHIFTLLLITWLSEKFDERALISLTYSLIAVPFIAAIRWWPGSMQDAWITWFMVTMVLGAPYIHAICVAWVSRNSNSIRSRSVCSALYNMTVQLGSIGAANIYREDDRPRYRRGNTQIFIIAVSLVPLLIGVKIYYVYRNSKRDRVWNAMTVEEQEEYVRTTKDEGNKRLDFRFDH</sequence>